<dbReference type="EMBL" id="JAPFFF010000007">
    <property type="protein sequence ID" value="KAK8885937.1"/>
    <property type="molecule type" value="Genomic_DNA"/>
</dbReference>
<name>A0ABR2K487_9EUKA</name>
<protein>
    <submittedName>
        <fullName evidence="1">Uncharacterized protein</fullName>
    </submittedName>
</protein>
<comment type="caution">
    <text evidence="1">The sequence shown here is derived from an EMBL/GenBank/DDBJ whole genome shotgun (WGS) entry which is preliminary data.</text>
</comment>
<evidence type="ECO:0000313" key="1">
    <source>
        <dbReference type="EMBL" id="KAK8885937.1"/>
    </source>
</evidence>
<reference evidence="1 2" key="1">
    <citation type="submission" date="2024-04" db="EMBL/GenBank/DDBJ databases">
        <title>Tritrichomonas musculus Genome.</title>
        <authorList>
            <person name="Alves-Ferreira E."/>
            <person name="Grigg M."/>
            <person name="Lorenzi H."/>
            <person name="Galac M."/>
        </authorList>
    </citation>
    <scope>NUCLEOTIDE SEQUENCE [LARGE SCALE GENOMIC DNA]</scope>
    <source>
        <strain evidence="1 2">EAF2021</strain>
    </source>
</reference>
<accession>A0ABR2K487</accession>
<keyword evidence="2" id="KW-1185">Reference proteome</keyword>
<organism evidence="1 2">
    <name type="scientific">Tritrichomonas musculus</name>
    <dbReference type="NCBI Taxonomy" id="1915356"/>
    <lineage>
        <taxon>Eukaryota</taxon>
        <taxon>Metamonada</taxon>
        <taxon>Parabasalia</taxon>
        <taxon>Tritrichomonadida</taxon>
        <taxon>Tritrichomonadidae</taxon>
        <taxon>Tritrichomonas</taxon>
    </lineage>
</organism>
<dbReference type="Proteomes" id="UP001470230">
    <property type="component" value="Unassembled WGS sequence"/>
</dbReference>
<evidence type="ECO:0000313" key="2">
    <source>
        <dbReference type="Proteomes" id="UP001470230"/>
    </source>
</evidence>
<proteinExistence type="predicted"/>
<gene>
    <name evidence="1" type="ORF">M9Y10_041396</name>
</gene>
<sequence length="120" mass="13849">MSQRFSHSTDEINDAGSNVLSSILDSRIEQIDAITLPSDLHRKDIIHTIQKIESYPKRLSSFLDYMIDYTYYLNLELTQKQDQLNEALDELALLKKNKKTNIPTNRTLTPPKNFSNFSVS</sequence>